<name>H0UJH8_9BACT</name>
<dbReference type="Pfam" id="PF12697">
    <property type="entry name" value="Abhydrolase_6"/>
    <property type="match status" value="1"/>
</dbReference>
<dbReference type="Proteomes" id="UP000003806">
    <property type="component" value="Chromosome"/>
</dbReference>
<evidence type="ECO:0000313" key="3">
    <source>
        <dbReference type="Proteomes" id="UP000003806"/>
    </source>
</evidence>
<dbReference type="GO" id="GO:0016746">
    <property type="term" value="F:acyltransferase activity"/>
    <property type="evidence" value="ECO:0007669"/>
    <property type="project" value="UniProtKB-KW"/>
</dbReference>
<keyword evidence="2" id="KW-0808">Transferase</keyword>
<dbReference type="GO" id="GO:0047372">
    <property type="term" value="F:monoacylglycerol lipase activity"/>
    <property type="evidence" value="ECO:0007669"/>
    <property type="project" value="TreeGrafter"/>
</dbReference>
<evidence type="ECO:0000259" key="1">
    <source>
        <dbReference type="Pfam" id="PF12697"/>
    </source>
</evidence>
<accession>H0UJH8</accession>
<sequence>MRRRKIFLSERLRLSDGVVVAWSAPSAGRRVLMIPGLGGDSGCWGRLPRVMEAAGLAPVLFDPRGLGGSSRGSSPLTIELLASDACEIFQQVGPCAVLGWSMGASVAFELACRVQEKVPLVFLASSLSQAPKPGTSLDRLLHCSSGEWGTFLMKALAFDGASGSAELGGTGAVLEEYRQALLRWTFRPQRASALRGPALFLAGRDDGLVSPSEVERTAKMIPGSRYLCVKGGHGFFYRHPEETARAMSDFLAESDG</sequence>
<protein>
    <submittedName>
        <fullName evidence="2">Putative hydrolase or acyltransferase of alpha/beta superfamily</fullName>
    </submittedName>
</protein>
<dbReference type="OrthoDB" id="9775557at2"/>
<reference evidence="2 3" key="1">
    <citation type="submission" date="2011-11" db="EMBL/GenBank/DDBJ databases">
        <title>The Noncontiguous Finished genome of Jonquetella anthropi DSM 22815.</title>
        <authorList>
            <consortium name="US DOE Joint Genome Institute (JGI-PGF)"/>
            <person name="Lucas S."/>
            <person name="Copeland A."/>
            <person name="Lapidus A."/>
            <person name="Glavina del Rio T."/>
            <person name="Dalin E."/>
            <person name="Tice H."/>
            <person name="Bruce D."/>
            <person name="Goodwin L."/>
            <person name="Pitluck S."/>
            <person name="Peters L."/>
            <person name="Mikhailova N."/>
            <person name="Held B."/>
            <person name="Kyrpides N."/>
            <person name="Mavromatis K."/>
            <person name="Ivanova N."/>
            <person name="Markowitz V."/>
            <person name="Cheng J.-F."/>
            <person name="Hugenholtz P."/>
            <person name="Woyke T."/>
            <person name="Wu D."/>
            <person name="Gronow S."/>
            <person name="Wellnitz S."/>
            <person name="Brambilla E."/>
            <person name="Klenk H.-P."/>
            <person name="Eisen J.A."/>
        </authorList>
    </citation>
    <scope>NUCLEOTIDE SEQUENCE [LARGE SCALE GENOMIC DNA]</scope>
    <source>
        <strain evidence="2 3">DSM 22815</strain>
    </source>
</reference>
<dbReference type="PANTHER" id="PTHR43798">
    <property type="entry name" value="MONOACYLGLYCEROL LIPASE"/>
    <property type="match status" value="1"/>
</dbReference>
<dbReference type="Gene3D" id="3.40.50.1820">
    <property type="entry name" value="alpha/beta hydrolase"/>
    <property type="match status" value="1"/>
</dbReference>
<organism evidence="2 3">
    <name type="scientific">Jonquetella anthropi DSM 22815</name>
    <dbReference type="NCBI Taxonomy" id="885272"/>
    <lineage>
        <taxon>Bacteria</taxon>
        <taxon>Thermotogati</taxon>
        <taxon>Synergistota</taxon>
        <taxon>Synergistia</taxon>
        <taxon>Synergistales</taxon>
        <taxon>Dethiosulfovibrionaceae</taxon>
        <taxon>Jonquetella</taxon>
    </lineage>
</organism>
<dbReference type="eggNOG" id="COG2021">
    <property type="taxonomic scope" value="Bacteria"/>
</dbReference>
<dbReference type="PANTHER" id="PTHR43798:SF5">
    <property type="entry name" value="MONOACYLGLYCEROL LIPASE ABHD6"/>
    <property type="match status" value="1"/>
</dbReference>
<gene>
    <name evidence="2" type="ORF">JonanDRAFT_0436</name>
</gene>
<dbReference type="RefSeq" id="WP_008522598.1">
    <property type="nucleotide sequence ID" value="NZ_CM001376.1"/>
</dbReference>
<dbReference type="GO" id="GO:0016020">
    <property type="term" value="C:membrane"/>
    <property type="evidence" value="ECO:0007669"/>
    <property type="project" value="TreeGrafter"/>
</dbReference>
<dbReference type="InterPro" id="IPR000073">
    <property type="entry name" value="AB_hydrolase_1"/>
</dbReference>
<dbReference type="STRING" id="885272.JonanDRAFT_0436"/>
<dbReference type="HOGENOM" id="CLU_020336_50_2_0"/>
<dbReference type="EMBL" id="CM001376">
    <property type="protein sequence ID" value="EHM12846.1"/>
    <property type="molecule type" value="Genomic_DNA"/>
</dbReference>
<dbReference type="SUPFAM" id="SSF53474">
    <property type="entry name" value="alpha/beta-Hydrolases"/>
    <property type="match status" value="1"/>
</dbReference>
<dbReference type="GO" id="GO:0046464">
    <property type="term" value="P:acylglycerol catabolic process"/>
    <property type="evidence" value="ECO:0007669"/>
    <property type="project" value="TreeGrafter"/>
</dbReference>
<evidence type="ECO:0000313" key="2">
    <source>
        <dbReference type="EMBL" id="EHM12846.1"/>
    </source>
</evidence>
<dbReference type="InterPro" id="IPR029058">
    <property type="entry name" value="AB_hydrolase_fold"/>
</dbReference>
<keyword evidence="2" id="KW-0378">Hydrolase</keyword>
<dbReference type="InterPro" id="IPR050266">
    <property type="entry name" value="AB_hydrolase_sf"/>
</dbReference>
<feature type="domain" description="AB hydrolase-1" evidence="1">
    <location>
        <begin position="31"/>
        <end position="246"/>
    </location>
</feature>
<dbReference type="AlphaFoldDB" id="H0UJH8"/>
<keyword evidence="3" id="KW-1185">Reference proteome</keyword>
<keyword evidence="2" id="KW-0012">Acyltransferase</keyword>
<proteinExistence type="predicted"/>